<dbReference type="PANTHER" id="PTHR35564:SF4">
    <property type="entry name" value="CYTOPLASMIC PROTEIN"/>
    <property type="match status" value="1"/>
</dbReference>
<dbReference type="Proteomes" id="UP000198824">
    <property type="component" value="Unassembled WGS sequence"/>
</dbReference>
<name>A0A1I6LK02_9SPHN</name>
<dbReference type="PANTHER" id="PTHR35564">
    <property type="match status" value="1"/>
</dbReference>
<dbReference type="OrthoDB" id="1523296at2"/>
<gene>
    <name evidence="1" type="ORF">SAMN05192580_2826</name>
</gene>
<sequence length="343" mass="38509">MAPEDRPPTQHLSFLRTAAETVKRWGLFPMVRAAEARAPQLPRVGRARTPAQNIVDLTSSPSMSFAQTTLDRVEEKHGRARIRGLWPGLIGPMGALPTHLTEFAIYEARYAKARPFGEWLDVLAGRQLQFFYRAWADSQPTASLDRPDDDRFGDYLAALTGAREGVQADSAFPAQARLHYAALFASRRSAAAIEDGLTHLMRQPVRLIEYQPRWRDIEREDRTRLGRSFASLGDDAVLGARVKAASDAFRVEIRAKSLRDYKTLLPGGTRFAVASEALNAFAPSHLEWDIALKIDEADARPARLDGQTQLGWTGWMTKADKQIVRGDAHLRRRTRVRRGSNRQ</sequence>
<evidence type="ECO:0000313" key="2">
    <source>
        <dbReference type="Proteomes" id="UP000198824"/>
    </source>
</evidence>
<reference evidence="1 2" key="1">
    <citation type="submission" date="2016-10" db="EMBL/GenBank/DDBJ databases">
        <authorList>
            <person name="de Groot N.N."/>
        </authorList>
    </citation>
    <scope>NUCLEOTIDE SEQUENCE [LARGE SCALE GENOMIC DNA]</scope>
    <source>
        <strain evidence="1 2">S5-249</strain>
    </source>
</reference>
<organism evidence="1 2">
    <name type="scientific">Sphingomonas jatrophae</name>
    <dbReference type="NCBI Taxonomy" id="1166337"/>
    <lineage>
        <taxon>Bacteria</taxon>
        <taxon>Pseudomonadati</taxon>
        <taxon>Pseudomonadota</taxon>
        <taxon>Alphaproteobacteria</taxon>
        <taxon>Sphingomonadales</taxon>
        <taxon>Sphingomonadaceae</taxon>
        <taxon>Sphingomonas</taxon>
    </lineage>
</organism>
<dbReference type="NCBIfam" id="TIGR03347">
    <property type="entry name" value="VI_chp_1"/>
    <property type="match status" value="1"/>
</dbReference>
<proteinExistence type="predicted"/>
<dbReference type="AlphaFoldDB" id="A0A1I6LK02"/>
<dbReference type="RefSeq" id="WP_093315559.1">
    <property type="nucleotide sequence ID" value="NZ_FOZG01000002.1"/>
</dbReference>
<evidence type="ECO:0000313" key="1">
    <source>
        <dbReference type="EMBL" id="SFS03743.1"/>
    </source>
</evidence>
<keyword evidence="2" id="KW-1185">Reference proteome</keyword>
<protein>
    <submittedName>
        <fullName evidence="1">Type VI secretion system protein ImpH</fullName>
    </submittedName>
</protein>
<dbReference type="STRING" id="1166337.SAMN05192580_2826"/>
<dbReference type="Pfam" id="PF06996">
    <property type="entry name" value="T6SS_TssG"/>
    <property type="match status" value="1"/>
</dbReference>
<dbReference type="InterPro" id="IPR010732">
    <property type="entry name" value="T6SS_TssG-like"/>
</dbReference>
<accession>A0A1I6LK02</accession>
<dbReference type="EMBL" id="FOZG01000002">
    <property type="protein sequence ID" value="SFS03743.1"/>
    <property type="molecule type" value="Genomic_DNA"/>
</dbReference>